<dbReference type="AlphaFoldDB" id="A0AAN6N2A6"/>
<proteinExistence type="predicted"/>
<name>A0AAN6N2A6_9PEZI</name>
<dbReference type="EMBL" id="MU853843">
    <property type="protein sequence ID" value="KAK3937882.1"/>
    <property type="molecule type" value="Genomic_DNA"/>
</dbReference>
<comment type="caution">
    <text evidence="1">The sequence shown here is derived from an EMBL/GenBank/DDBJ whole genome shotgun (WGS) entry which is preliminary data.</text>
</comment>
<accession>A0AAN6N2A6</accession>
<protein>
    <submittedName>
        <fullName evidence="1">Uncharacterized protein</fullName>
    </submittedName>
</protein>
<evidence type="ECO:0000313" key="2">
    <source>
        <dbReference type="Proteomes" id="UP001303473"/>
    </source>
</evidence>
<organism evidence="1 2">
    <name type="scientific">Diplogelasinospora grovesii</name>
    <dbReference type="NCBI Taxonomy" id="303347"/>
    <lineage>
        <taxon>Eukaryota</taxon>
        <taxon>Fungi</taxon>
        <taxon>Dikarya</taxon>
        <taxon>Ascomycota</taxon>
        <taxon>Pezizomycotina</taxon>
        <taxon>Sordariomycetes</taxon>
        <taxon>Sordariomycetidae</taxon>
        <taxon>Sordariales</taxon>
        <taxon>Diplogelasinosporaceae</taxon>
        <taxon>Diplogelasinospora</taxon>
    </lineage>
</organism>
<reference evidence="2" key="1">
    <citation type="journal article" date="2023" name="Mol. Phylogenet. Evol.">
        <title>Genome-scale phylogeny and comparative genomics of the fungal order Sordariales.</title>
        <authorList>
            <person name="Hensen N."/>
            <person name="Bonometti L."/>
            <person name="Westerberg I."/>
            <person name="Brannstrom I.O."/>
            <person name="Guillou S."/>
            <person name="Cros-Aarteil S."/>
            <person name="Calhoun S."/>
            <person name="Haridas S."/>
            <person name="Kuo A."/>
            <person name="Mondo S."/>
            <person name="Pangilinan J."/>
            <person name="Riley R."/>
            <person name="LaButti K."/>
            <person name="Andreopoulos B."/>
            <person name="Lipzen A."/>
            <person name="Chen C."/>
            <person name="Yan M."/>
            <person name="Daum C."/>
            <person name="Ng V."/>
            <person name="Clum A."/>
            <person name="Steindorff A."/>
            <person name="Ohm R.A."/>
            <person name="Martin F."/>
            <person name="Silar P."/>
            <person name="Natvig D.O."/>
            <person name="Lalanne C."/>
            <person name="Gautier V."/>
            <person name="Ament-Velasquez S.L."/>
            <person name="Kruys A."/>
            <person name="Hutchinson M.I."/>
            <person name="Powell A.J."/>
            <person name="Barry K."/>
            <person name="Miller A.N."/>
            <person name="Grigoriev I.V."/>
            <person name="Debuchy R."/>
            <person name="Gladieux P."/>
            <person name="Hiltunen Thoren M."/>
            <person name="Johannesson H."/>
        </authorList>
    </citation>
    <scope>NUCLEOTIDE SEQUENCE [LARGE SCALE GENOMIC DNA]</scope>
    <source>
        <strain evidence="2">CBS 340.73</strain>
    </source>
</reference>
<gene>
    <name evidence="1" type="ORF">QBC46DRAFT_344172</name>
</gene>
<keyword evidence="2" id="KW-1185">Reference proteome</keyword>
<dbReference type="Proteomes" id="UP001303473">
    <property type="component" value="Unassembled WGS sequence"/>
</dbReference>
<evidence type="ECO:0000313" key="1">
    <source>
        <dbReference type="EMBL" id="KAK3937882.1"/>
    </source>
</evidence>
<sequence length="242" mass="27406">MPIMATIIVKSEPIRWDHTPKSTKLEDHLNSIYRDIAKINDRYEPEDCGLTVAPEQAAAQSRCDDTPMLRDTDRRHLPECYKPGTVFSTPLEGHVPDGWAKIHPKFVVVGVSPDGKSCTALPVKYFIDYHYGREACDNQYVSLQDVAKSDDPGQWPPVSKHGIIYCERDPFLVLSGRKDEPWLPQNHGIHFRDPTTHLFTEVATIEGKVTEEGYKKLMQLGRELKLEWGEALQDEPKGLQAG</sequence>